<dbReference type="Proteomes" id="UP001228376">
    <property type="component" value="Unassembled WGS sequence"/>
</dbReference>
<gene>
    <name evidence="1" type="ORF">P5G51_004875</name>
</gene>
<evidence type="ECO:0008006" key="3">
    <source>
        <dbReference type="Google" id="ProtNLM"/>
    </source>
</evidence>
<sequence length="54" mass="6450">MVLKIVNVPRSTYYYQKNYRVEEKQVSEGRPAPGYSIMMRTERKYPMNKSKNSC</sequence>
<proteinExistence type="predicted"/>
<evidence type="ECO:0000313" key="2">
    <source>
        <dbReference type="Proteomes" id="UP001228376"/>
    </source>
</evidence>
<protein>
    <recommendedName>
        <fullName evidence="3">Transposase</fullName>
    </recommendedName>
</protein>
<comment type="caution">
    <text evidence="1">The sequence shown here is derived from an EMBL/GenBank/DDBJ whole genome shotgun (WGS) entry which is preliminary data.</text>
</comment>
<reference evidence="1 2" key="1">
    <citation type="submission" date="2023-10" db="EMBL/GenBank/DDBJ databases">
        <title>179-bfca-hs.</title>
        <authorList>
            <person name="Miliotis G."/>
            <person name="Sengupta P."/>
            <person name="Hameed A."/>
            <person name="Chuvochina M."/>
            <person name="Mcdonagh F."/>
            <person name="Simpson A.C."/>
            <person name="Singh N.K."/>
            <person name="Rekha P.D."/>
            <person name="Raman K."/>
            <person name="Hugenholtz P."/>
            <person name="Venkateswaran K."/>
        </authorList>
    </citation>
    <scope>NUCLEOTIDE SEQUENCE [LARGE SCALE GENOMIC DNA]</scope>
    <source>
        <strain evidence="1 2">179-BFC-A-HS</strain>
    </source>
</reference>
<accession>A0ABU5CER2</accession>
<dbReference type="EMBL" id="JAROCA020000001">
    <property type="protein sequence ID" value="MDY0404823.1"/>
    <property type="molecule type" value="Genomic_DNA"/>
</dbReference>
<organism evidence="1 2">
    <name type="scientific">Tigheibacillus jepli</name>
    <dbReference type="NCBI Taxonomy" id="3035914"/>
    <lineage>
        <taxon>Bacteria</taxon>
        <taxon>Bacillati</taxon>
        <taxon>Bacillota</taxon>
        <taxon>Bacilli</taxon>
        <taxon>Bacillales</taxon>
        <taxon>Bacillaceae</taxon>
        <taxon>Tigheibacillus</taxon>
    </lineage>
</organism>
<dbReference type="RefSeq" id="WP_320384332.1">
    <property type="nucleotide sequence ID" value="NZ_JAROCA020000001.1"/>
</dbReference>
<name>A0ABU5CER2_9BACI</name>
<evidence type="ECO:0000313" key="1">
    <source>
        <dbReference type="EMBL" id="MDY0404823.1"/>
    </source>
</evidence>
<keyword evidence="2" id="KW-1185">Reference proteome</keyword>